<feature type="compositionally biased region" description="Low complexity" evidence="1">
    <location>
        <begin position="37"/>
        <end position="70"/>
    </location>
</feature>
<evidence type="ECO:0000313" key="2">
    <source>
        <dbReference type="EMBL" id="QQQ41294.1"/>
    </source>
</evidence>
<dbReference type="Proteomes" id="UP000596095">
    <property type="component" value="Chromosome"/>
</dbReference>
<evidence type="ECO:0000256" key="1">
    <source>
        <dbReference type="SAM" id="MobiDB-lite"/>
    </source>
</evidence>
<evidence type="ECO:0000313" key="3">
    <source>
        <dbReference type="Proteomes" id="UP000596095"/>
    </source>
</evidence>
<dbReference type="AlphaFoldDB" id="A0ABD7C0K3"/>
<sequence>MSTQIPDDSTHPNNMDEATRQNLLASIDDDAGDTDDAGQAAAGTEGAAGAAGAGTDDPEAAAAAAAAAAGAAGGEGDAAAGAAGAEGGGGEAGSGAAAGAAGGGAEAGAGAAGSEGGEAGAAGQDDDSKPVDRAAFNGVLKELRETREELKQFKAQKPSVSQRPADRDFAVEKQSLREKWDAGDIDTDEYNEQRDALVVAEAEHRATLRFHELQEAQRQDTIRQQQEADLQSWNGKVQKWEAENADFLANPIRRQAVASLMAQLDAEQDPTKRLSDDALLDTVRKQAHEAFNWNPAGAGGAGAANVDPRAVAAARAAAAASGTPPLPTGGMGSGALAGKVNLEELKPGDFKKLSSAQRAELLDGEL</sequence>
<protein>
    <submittedName>
        <fullName evidence="2">Uncharacterized protein</fullName>
    </submittedName>
</protein>
<reference evidence="2 3" key="1">
    <citation type="submission" date="2021-01" db="EMBL/GenBank/DDBJ databases">
        <title>Genome Characterization of a novel Stenotrophomonas isolate with high keratinase activity.</title>
        <authorList>
            <person name="Cao Z.-J."/>
        </authorList>
    </citation>
    <scope>NUCLEOTIDE SEQUENCE [LARGE SCALE GENOMIC DNA]</scope>
    <source>
        <strain evidence="2 3">DHHJ</strain>
    </source>
</reference>
<feature type="compositionally biased region" description="Polar residues" evidence="1">
    <location>
        <begin position="1"/>
        <end position="13"/>
    </location>
</feature>
<feature type="compositionally biased region" description="Basic and acidic residues" evidence="1">
    <location>
        <begin position="164"/>
        <end position="174"/>
    </location>
</feature>
<feature type="compositionally biased region" description="Gly residues" evidence="1">
    <location>
        <begin position="100"/>
        <end position="120"/>
    </location>
</feature>
<feature type="region of interest" description="Disordered" evidence="1">
    <location>
        <begin position="1"/>
        <end position="135"/>
    </location>
</feature>
<accession>A0ABD7C0K3</accession>
<dbReference type="RefSeq" id="WP_201116955.1">
    <property type="nucleotide sequence ID" value="NZ_CP067993.1"/>
</dbReference>
<proteinExistence type="predicted"/>
<dbReference type="EMBL" id="CP067993">
    <property type="protein sequence ID" value="QQQ41294.1"/>
    <property type="molecule type" value="Genomic_DNA"/>
</dbReference>
<feature type="compositionally biased region" description="Acidic residues" evidence="1">
    <location>
        <begin position="27"/>
        <end position="36"/>
    </location>
</feature>
<gene>
    <name evidence="2" type="ORF">JJL50_15215</name>
</gene>
<feature type="region of interest" description="Disordered" evidence="1">
    <location>
        <begin position="152"/>
        <end position="174"/>
    </location>
</feature>
<feature type="region of interest" description="Disordered" evidence="1">
    <location>
        <begin position="316"/>
        <end position="336"/>
    </location>
</feature>
<organism evidence="2 3">
    <name type="scientific">Stenotrophomonas maltophilia</name>
    <name type="common">Pseudomonas maltophilia</name>
    <name type="synonym">Xanthomonas maltophilia</name>
    <dbReference type="NCBI Taxonomy" id="40324"/>
    <lineage>
        <taxon>Bacteria</taxon>
        <taxon>Pseudomonadati</taxon>
        <taxon>Pseudomonadota</taxon>
        <taxon>Gammaproteobacteria</taxon>
        <taxon>Lysobacterales</taxon>
        <taxon>Lysobacteraceae</taxon>
        <taxon>Stenotrophomonas</taxon>
        <taxon>Stenotrophomonas maltophilia group</taxon>
    </lineage>
</organism>
<name>A0ABD7C0K3_STEMA</name>
<feature type="compositionally biased region" description="Gly residues" evidence="1">
    <location>
        <begin position="84"/>
        <end position="93"/>
    </location>
</feature>